<organism evidence="2 3">
    <name type="scientific">Parelaphostrongylus tenuis</name>
    <name type="common">Meningeal worm</name>
    <dbReference type="NCBI Taxonomy" id="148309"/>
    <lineage>
        <taxon>Eukaryota</taxon>
        <taxon>Metazoa</taxon>
        <taxon>Ecdysozoa</taxon>
        <taxon>Nematoda</taxon>
        <taxon>Chromadorea</taxon>
        <taxon>Rhabditida</taxon>
        <taxon>Rhabditina</taxon>
        <taxon>Rhabditomorpha</taxon>
        <taxon>Strongyloidea</taxon>
        <taxon>Metastrongylidae</taxon>
        <taxon>Parelaphostrongylus</taxon>
    </lineage>
</organism>
<evidence type="ECO:0000313" key="3">
    <source>
        <dbReference type="Proteomes" id="UP001196413"/>
    </source>
</evidence>
<name>A0AAD5R1Y5_PARTN</name>
<reference evidence="2" key="1">
    <citation type="submission" date="2021-06" db="EMBL/GenBank/DDBJ databases">
        <title>Parelaphostrongylus tenuis whole genome reference sequence.</title>
        <authorList>
            <person name="Garwood T.J."/>
            <person name="Larsen P.A."/>
            <person name="Fountain-Jones N.M."/>
            <person name="Garbe J.R."/>
            <person name="Macchietto M.G."/>
            <person name="Kania S.A."/>
            <person name="Gerhold R.W."/>
            <person name="Richards J.E."/>
            <person name="Wolf T.M."/>
        </authorList>
    </citation>
    <scope>NUCLEOTIDE SEQUENCE</scope>
    <source>
        <strain evidence="2">MNPRO001-30</strain>
        <tissue evidence="2">Meninges</tissue>
    </source>
</reference>
<evidence type="ECO:0000259" key="1">
    <source>
        <dbReference type="Pfam" id="PF24160"/>
    </source>
</evidence>
<dbReference type="Pfam" id="PF24160">
    <property type="entry name" value="UVB_sens_C"/>
    <property type="match status" value="1"/>
</dbReference>
<dbReference type="Proteomes" id="UP001196413">
    <property type="component" value="Unassembled WGS sequence"/>
</dbReference>
<feature type="domain" description="Root UVB sensitive protein C-terminal" evidence="1">
    <location>
        <begin position="24"/>
        <end position="56"/>
    </location>
</feature>
<dbReference type="InterPro" id="IPR055412">
    <property type="entry name" value="UVB_sens_C"/>
</dbReference>
<dbReference type="AlphaFoldDB" id="A0AAD5R1Y5"/>
<keyword evidence="3" id="KW-1185">Reference proteome</keyword>
<evidence type="ECO:0000313" key="2">
    <source>
        <dbReference type="EMBL" id="KAJ1368026.1"/>
    </source>
</evidence>
<protein>
    <recommendedName>
        <fullName evidence="1">Root UVB sensitive protein C-terminal domain-containing protein</fullName>
    </recommendedName>
</protein>
<comment type="caution">
    <text evidence="2">The sequence shown here is derived from an EMBL/GenBank/DDBJ whole genome shotgun (WGS) entry which is preliminary data.</text>
</comment>
<sequence>MADNGSTYSALNALFDLETLAGGELSTKDFIVFMEELRKHGWEINVNNLGFDEWNYSTK</sequence>
<gene>
    <name evidence="2" type="ORF">KIN20_029077</name>
</gene>
<dbReference type="EMBL" id="JAHQIW010006068">
    <property type="protein sequence ID" value="KAJ1368026.1"/>
    <property type="molecule type" value="Genomic_DNA"/>
</dbReference>
<proteinExistence type="predicted"/>
<accession>A0AAD5R1Y5</accession>